<keyword evidence="2" id="KW-1185">Reference proteome</keyword>
<dbReference type="Proteomes" id="UP000442694">
    <property type="component" value="Unassembled WGS sequence"/>
</dbReference>
<dbReference type="InterPro" id="IPR027417">
    <property type="entry name" value="P-loop_NTPase"/>
</dbReference>
<dbReference type="PANTHER" id="PTHR42708:SF1">
    <property type="entry name" value="GLIDING MOTILITY PROTEIN MGLA"/>
    <property type="match status" value="1"/>
</dbReference>
<proteinExistence type="predicted"/>
<gene>
    <name evidence="1" type="ORF">GCL57_11590</name>
</gene>
<organism evidence="1 2">
    <name type="scientific">Fluviispira multicolorata</name>
    <dbReference type="NCBI Taxonomy" id="2654512"/>
    <lineage>
        <taxon>Bacteria</taxon>
        <taxon>Pseudomonadati</taxon>
        <taxon>Bdellovibrionota</taxon>
        <taxon>Oligoflexia</taxon>
        <taxon>Silvanigrellales</taxon>
        <taxon>Silvanigrellaceae</taxon>
        <taxon>Fluviispira</taxon>
    </lineage>
</organism>
<reference evidence="1 2" key="1">
    <citation type="submission" date="2019-10" db="EMBL/GenBank/DDBJ databases">
        <title>New genus of Silvanigrellaceae.</title>
        <authorList>
            <person name="Pitt A."/>
            <person name="Hahn M.W."/>
        </authorList>
    </citation>
    <scope>NUCLEOTIDE SEQUENCE [LARGE SCALE GENOMIC DNA]</scope>
    <source>
        <strain evidence="1 2">33A1-SZDP</strain>
    </source>
</reference>
<dbReference type="AlphaFoldDB" id="A0A833JBF6"/>
<dbReference type="RefSeq" id="WP_152213513.1">
    <property type="nucleotide sequence ID" value="NZ_WFLN01000008.1"/>
</dbReference>
<dbReference type="SUPFAM" id="SSF52540">
    <property type="entry name" value="P-loop containing nucleoside triphosphate hydrolases"/>
    <property type="match status" value="1"/>
</dbReference>
<evidence type="ECO:0008006" key="3">
    <source>
        <dbReference type="Google" id="ProtNLM"/>
    </source>
</evidence>
<accession>A0A833JBF6</accession>
<dbReference type="CDD" id="cd00882">
    <property type="entry name" value="Ras_like_GTPase"/>
    <property type="match status" value="1"/>
</dbReference>
<evidence type="ECO:0000313" key="2">
    <source>
        <dbReference type="Proteomes" id="UP000442694"/>
    </source>
</evidence>
<name>A0A833JBF6_9BACT</name>
<dbReference type="Gene3D" id="3.40.50.300">
    <property type="entry name" value="P-loop containing nucleotide triphosphate hydrolases"/>
    <property type="match status" value="1"/>
</dbReference>
<evidence type="ECO:0000313" key="1">
    <source>
        <dbReference type="EMBL" id="KAB8029172.1"/>
    </source>
</evidence>
<protein>
    <recommendedName>
        <fullName evidence="3">Gliding-motility protein MglA</fullName>
    </recommendedName>
</protein>
<dbReference type="EMBL" id="WFLN01000008">
    <property type="protein sequence ID" value="KAB8029172.1"/>
    <property type="molecule type" value="Genomic_DNA"/>
</dbReference>
<dbReference type="PANTHER" id="PTHR42708">
    <property type="entry name" value="ATP/GTP-BINDING PROTEIN-RELATED"/>
    <property type="match status" value="1"/>
</dbReference>
<sequence>MAFINEATGDIHFKILYIGSQSAGKTANIQSLFCETHSDLSEKESTFLLENVPRNTFFDFLPLSFDEVGGRNSRMHIYTLPAHSLWPSVNINLMLGVDGIVNVIDSRVRFLDKNEYQIQYIKKLMDSLQLDFHSIPFVYQFNHSDSPDALPFATLKKNFLLNEEDCIEAIANTGVGVMKTFKKITDKIIRKFV</sequence>
<dbReference type="InterPro" id="IPR052705">
    <property type="entry name" value="Gliding_Motility_GTPase"/>
</dbReference>
<comment type="caution">
    <text evidence="1">The sequence shown here is derived from an EMBL/GenBank/DDBJ whole genome shotgun (WGS) entry which is preliminary data.</text>
</comment>